<evidence type="ECO:0000313" key="15">
    <source>
        <dbReference type="Proteomes" id="UP001218895"/>
    </source>
</evidence>
<dbReference type="GO" id="GO:0005267">
    <property type="term" value="F:potassium channel activity"/>
    <property type="evidence" value="ECO:0007669"/>
    <property type="project" value="UniProtKB-KW"/>
</dbReference>
<evidence type="ECO:0000313" key="14">
    <source>
        <dbReference type="EMBL" id="WFN37478.1"/>
    </source>
</evidence>
<dbReference type="EMBL" id="CP091092">
    <property type="protein sequence ID" value="WFN37478.1"/>
    <property type="molecule type" value="Genomic_DNA"/>
</dbReference>
<dbReference type="InterPro" id="IPR010617">
    <property type="entry name" value="TMEM175-like"/>
</dbReference>
<dbReference type="Pfam" id="PF06736">
    <property type="entry name" value="TMEM175"/>
    <property type="match status" value="1"/>
</dbReference>
<evidence type="ECO:0000256" key="11">
    <source>
        <dbReference type="ARBA" id="ARBA00023303"/>
    </source>
</evidence>
<evidence type="ECO:0000256" key="6">
    <source>
        <dbReference type="ARBA" id="ARBA00022826"/>
    </source>
</evidence>
<keyword evidence="15" id="KW-1185">Reference proteome</keyword>
<comment type="similarity">
    <text evidence="2">Belongs to the TMEM175 family.</text>
</comment>
<evidence type="ECO:0000256" key="4">
    <source>
        <dbReference type="ARBA" id="ARBA00022538"/>
    </source>
</evidence>
<feature type="transmembrane region" description="Helical" evidence="13">
    <location>
        <begin position="121"/>
        <end position="139"/>
    </location>
</feature>
<organism evidence="14 15">
    <name type="scientific">Methanomicrobium antiquum</name>
    <dbReference type="NCBI Taxonomy" id="487686"/>
    <lineage>
        <taxon>Archaea</taxon>
        <taxon>Methanobacteriati</taxon>
        <taxon>Methanobacteriota</taxon>
        <taxon>Stenosarchaea group</taxon>
        <taxon>Methanomicrobia</taxon>
        <taxon>Methanomicrobiales</taxon>
        <taxon>Methanomicrobiaceae</taxon>
        <taxon>Methanomicrobium</taxon>
    </lineage>
</organism>
<evidence type="ECO:0000256" key="2">
    <source>
        <dbReference type="ARBA" id="ARBA00006920"/>
    </source>
</evidence>
<keyword evidence="7" id="KW-0630">Potassium</keyword>
<name>A0AAF0FW88_9EURY</name>
<reference evidence="14" key="1">
    <citation type="submission" date="2022-01" db="EMBL/GenBank/DDBJ databases">
        <title>Complete genome of Methanomicrobium antiquum DSM 21220.</title>
        <authorList>
            <person name="Chen S.-C."/>
            <person name="You Y.-T."/>
            <person name="Zhou Y.-Z."/>
            <person name="Lai M.-C."/>
        </authorList>
    </citation>
    <scope>NUCLEOTIDE SEQUENCE</scope>
    <source>
        <strain evidence="14">DSM 21220</strain>
    </source>
</reference>
<keyword evidence="6" id="KW-0631">Potassium channel</keyword>
<evidence type="ECO:0000256" key="1">
    <source>
        <dbReference type="ARBA" id="ARBA00004141"/>
    </source>
</evidence>
<comment type="catalytic activity">
    <reaction evidence="12">
        <text>K(+)(in) = K(+)(out)</text>
        <dbReference type="Rhea" id="RHEA:29463"/>
        <dbReference type="ChEBI" id="CHEBI:29103"/>
    </reaction>
</comment>
<proteinExistence type="inferred from homology"/>
<evidence type="ECO:0000256" key="9">
    <source>
        <dbReference type="ARBA" id="ARBA00023065"/>
    </source>
</evidence>
<protein>
    <submittedName>
        <fullName evidence="14">DUF1211 domain-containing protein</fullName>
    </submittedName>
</protein>
<evidence type="ECO:0000256" key="5">
    <source>
        <dbReference type="ARBA" id="ARBA00022692"/>
    </source>
</evidence>
<evidence type="ECO:0000256" key="10">
    <source>
        <dbReference type="ARBA" id="ARBA00023136"/>
    </source>
</evidence>
<dbReference type="AlphaFoldDB" id="A0AAF0FW88"/>
<keyword evidence="11" id="KW-0407">Ion channel</keyword>
<gene>
    <name evidence="14" type="ORF">L1994_03570</name>
</gene>
<keyword evidence="5 13" id="KW-0812">Transmembrane</keyword>
<dbReference type="KEGG" id="manq:L1994_03570"/>
<dbReference type="GO" id="GO:0015252">
    <property type="term" value="F:proton channel activity"/>
    <property type="evidence" value="ECO:0007669"/>
    <property type="project" value="InterPro"/>
</dbReference>
<accession>A0AAF0FW88</accession>
<feature type="transmembrane region" description="Helical" evidence="13">
    <location>
        <begin position="160"/>
        <end position="178"/>
    </location>
</feature>
<dbReference type="PANTHER" id="PTHR31462">
    <property type="entry name" value="ENDOSOMAL/LYSOSOMAL POTASSIUM CHANNEL TMEM175"/>
    <property type="match status" value="1"/>
</dbReference>
<dbReference type="GO" id="GO:0016020">
    <property type="term" value="C:membrane"/>
    <property type="evidence" value="ECO:0007669"/>
    <property type="project" value="UniProtKB-SubCell"/>
</dbReference>
<evidence type="ECO:0000256" key="7">
    <source>
        <dbReference type="ARBA" id="ARBA00022958"/>
    </source>
</evidence>
<feature type="transmembrane region" description="Helical" evidence="13">
    <location>
        <begin position="12"/>
        <end position="33"/>
    </location>
</feature>
<keyword evidence="10 13" id="KW-0472">Membrane</keyword>
<comment type="subcellular location">
    <subcellularLocation>
        <location evidence="1">Membrane</location>
        <topology evidence="1">Multi-pass membrane protein</topology>
    </subcellularLocation>
</comment>
<evidence type="ECO:0000256" key="12">
    <source>
        <dbReference type="ARBA" id="ARBA00034430"/>
    </source>
</evidence>
<evidence type="ECO:0000256" key="13">
    <source>
        <dbReference type="SAM" id="Phobius"/>
    </source>
</evidence>
<dbReference type="PANTHER" id="PTHR31462:SF5">
    <property type="entry name" value="ENDOSOMAL_LYSOSOMAL PROTON CHANNEL TMEM175"/>
    <property type="match status" value="1"/>
</dbReference>
<keyword evidence="4" id="KW-0633">Potassium transport</keyword>
<feature type="transmembrane region" description="Helical" evidence="13">
    <location>
        <begin position="184"/>
        <end position="202"/>
    </location>
</feature>
<feature type="transmembrane region" description="Helical" evidence="13">
    <location>
        <begin position="45"/>
        <end position="70"/>
    </location>
</feature>
<keyword evidence="9" id="KW-0406">Ion transport</keyword>
<evidence type="ECO:0000256" key="8">
    <source>
        <dbReference type="ARBA" id="ARBA00022989"/>
    </source>
</evidence>
<evidence type="ECO:0000256" key="3">
    <source>
        <dbReference type="ARBA" id="ARBA00022448"/>
    </source>
</evidence>
<keyword evidence="3" id="KW-0813">Transport</keyword>
<feature type="transmembrane region" description="Helical" evidence="13">
    <location>
        <begin position="82"/>
        <end position="101"/>
    </location>
</feature>
<sequence>MSKNEMLGKGRTEALTDGIFAIALTLGVLSIDISKLPKPSNGSDMYFSLISFLPQILYYAIAFFILISFWIAHHRIMEKVRYVDSVFNWINVAVLFFVALVPFTTDLMGYYDEYPLAVEAFSANLLIIGVLQMAGWLYITSKKELLKEDTDSEVILEYSLRSLSCPAVAVIVIIYAYFVSPSHAAYFFFLIPVFKILTKKAFSGRKIKNQN</sequence>
<keyword evidence="8 13" id="KW-1133">Transmembrane helix</keyword>
<dbReference type="Proteomes" id="UP001218895">
    <property type="component" value="Chromosome"/>
</dbReference>
<dbReference type="GeneID" id="79949446"/>
<dbReference type="RefSeq" id="WP_278100320.1">
    <property type="nucleotide sequence ID" value="NZ_CP091092.1"/>
</dbReference>